<dbReference type="InterPro" id="IPR000719">
    <property type="entry name" value="Prot_kinase_dom"/>
</dbReference>
<dbReference type="InterPro" id="IPR013783">
    <property type="entry name" value="Ig-like_fold"/>
</dbReference>
<dbReference type="GO" id="GO:0004672">
    <property type="term" value="F:protein kinase activity"/>
    <property type="evidence" value="ECO:0007669"/>
    <property type="project" value="InterPro"/>
</dbReference>
<keyword evidence="4" id="KW-1185">Reference proteome</keyword>
<dbReference type="EMBL" id="PQIB02000013">
    <property type="protein sequence ID" value="RLM74928.1"/>
    <property type="molecule type" value="Genomic_DNA"/>
</dbReference>
<dbReference type="InterPro" id="IPR015943">
    <property type="entry name" value="WD40/YVTN_repeat-like_dom_sf"/>
</dbReference>
<dbReference type="SMART" id="SM00220">
    <property type="entry name" value="S_TKc"/>
    <property type="match status" value="1"/>
</dbReference>
<dbReference type="Proteomes" id="UP000275267">
    <property type="component" value="Unassembled WGS sequence"/>
</dbReference>
<protein>
    <recommendedName>
        <fullName evidence="2">Protein kinase domain-containing protein</fullName>
    </recommendedName>
</protein>
<evidence type="ECO:0000313" key="4">
    <source>
        <dbReference type="Proteomes" id="UP000275267"/>
    </source>
</evidence>
<dbReference type="SUPFAM" id="SSF56112">
    <property type="entry name" value="Protein kinase-like (PK-like)"/>
    <property type="match status" value="1"/>
</dbReference>
<proteinExistence type="predicted"/>
<organism evidence="3 4">
    <name type="scientific">Panicum miliaceum</name>
    <name type="common">Proso millet</name>
    <name type="synonym">Broomcorn millet</name>
    <dbReference type="NCBI Taxonomy" id="4540"/>
    <lineage>
        <taxon>Eukaryota</taxon>
        <taxon>Viridiplantae</taxon>
        <taxon>Streptophyta</taxon>
        <taxon>Embryophyta</taxon>
        <taxon>Tracheophyta</taxon>
        <taxon>Spermatophyta</taxon>
        <taxon>Magnoliopsida</taxon>
        <taxon>Liliopsida</taxon>
        <taxon>Poales</taxon>
        <taxon>Poaceae</taxon>
        <taxon>PACMAD clade</taxon>
        <taxon>Panicoideae</taxon>
        <taxon>Panicodae</taxon>
        <taxon>Paniceae</taxon>
        <taxon>Panicinae</taxon>
        <taxon>Panicum</taxon>
        <taxon>Panicum sect. Panicum</taxon>
    </lineage>
</organism>
<dbReference type="Gene3D" id="3.30.200.20">
    <property type="entry name" value="Phosphorylase Kinase, domain 1"/>
    <property type="match status" value="1"/>
</dbReference>
<gene>
    <name evidence="3" type="ORF">C2845_PM15G04950</name>
</gene>
<comment type="caution">
    <text evidence="3">The sequence shown here is derived from an EMBL/GenBank/DDBJ whole genome shotgun (WGS) entry which is preliminary data.</text>
</comment>
<dbReference type="InterPro" id="IPR008962">
    <property type="entry name" value="PapD-like_sf"/>
</dbReference>
<evidence type="ECO:0000313" key="3">
    <source>
        <dbReference type="EMBL" id="RLM74928.1"/>
    </source>
</evidence>
<dbReference type="PANTHER" id="PTHR45707:SF43">
    <property type="entry name" value="PROTEIN KINASE DOMAIN-CONTAINING PROTEIN"/>
    <property type="match status" value="1"/>
</dbReference>
<evidence type="ECO:0000256" key="1">
    <source>
        <dbReference type="SAM" id="MobiDB-lite"/>
    </source>
</evidence>
<dbReference type="Gene3D" id="1.10.510.10">
    <property type="entry name" value="Transferase(Phosphotransferase) domain 1"/>
    <property type="match status" value="1"/>
</dbReference>
<dbReference type="GO" id="GO:0005524">
    <property type="term" value="F:ATP binding"/>
    <property type="evidence" value="ECO:0007669"/>
    <property type="project" value="InterPro"/>
</dbReference>
<dbReference type="InterPro" id="IPR036322">
    <property type="entry name" value="WD40_repeat_dom_sf"/>
</dbReference>
<sequence length="824" mass="92611">MTELQAWEQGRQASGCAPDSRNMKEKKSYADAVRVNIGHHVPTGDNAIPVPAEDLGPLESDFAWTANLLEIFATSAGGCSGSKVSERVAEDSPTSHEQLAPAALLLLQMDYQGNEQEALERILSDEDVEPIMLSFAFLRKITNDFSQEIGRGGFEVVYMGFIGRSGKVAVKKLSKTDEVSEGQFKDELKCLIRVKNKNIVRLLGYCWETQEKVVKFNGMYVLANVRRRFLCFEYVTNGSLHDYIKDEFHGREWDTCYQIIEGICHGLCYLHNEECISHLDLKPENILLDADKVPKITDFGLSRHFGIGQSRIITETIRGTLGYTAPEYLDKGELSFKSDIFSLDIIIQKLLKGSTDPPDLQSKTINIKRPTISNIIDMMNGKETMIDVVSTVNGNSRNNSGSSVKEENLVDDAHSMDVYVAPLPQRIIRIPKPKGPRDITIEVNSSASDLVDDQVQSSLLAAASPLQRVTVVPKGSGETGTQIRSLGSTEVSKLLDVHPLELRFPFEPYKLIERPMTLTNRTDHPVGFWIIPTNPDTSSYIRFQSYFHWTGPSCCFQIMEPNSTWGAVMTMKQCEPPPWDACKFEVLMIVMESEEPLKHLEEYLTSRKLNMDSSLVKRVEELGGEFKPPMLDFRDIRYVDVHPTEPWILMAQDGGHVSIWDYQTQVWNIRSSHPTATLKGAKKGCYLYTESNRHLMITLTSDWRTSENDTSQIWDLQTEECVHKLGLSGSGVIDDIACHPTLPILATRGTARTVCLWDARPTYRLQKIIRLKDTVKGMEFIGTENSTRGLELPLERNKHQPPVTTWQGTVGSTALPRIALAQFA</sequence>
<dbReference type="AlphaFoldDB" id="A0A3L6QAS9"/>
<dbReference type="PANTHER" id="PTHR45707">
    <property type="entry name" value="C2 CALCIUM/LIPID-BINDING PLANT PHOSPHORIBOSYLTRANSFERASE FAMILY PROTEIN"/>
    <property type="match status" value="1"/>
</dbReference>
<feature type="region of interest" description="Disordered" evidence="1">
    <location>
        <begin position="1"/>
        <end position="28"/>
    </location>
</feature>
<dbReference type="Gene3D" id="2.130.10.10">
    <property type="entry name" value="YVTN repeat-like/Quinoprotein amine dehydrogenase"/>
    <property type="match status" value="1"/>
</dbReference>
<accession>A0A3L6QAS9</accession>
<dbReference type="SUPFAM" id="SSF49354">
    <property type="entry name" value="PapD-like"/>
    <property type="match status" value="1"/>
</dbReference>
<dbReference type="Gene3D" id="2.60.40.10">
    <property type="entry name" value="Immunoglobulins"/>
    <property type="match status" value="1"/>
</dbReference>
<dbReference type="OrthoDB" id="582756at2759"/>
<dbReference type="SUPFAM" id="SSF50978">
    <property type="entry name" value="WD40 repeat-like"/>
    <property type="match status" value="1"/>
</dbReference>
<feature type="domain" description="Protein kinase" evidence="2">
    <location>
        <begin position="143"/>
        <end position="409"/>
    </location>
</feature>
<dbReference type="STRING" id="4540.A0A3L6QAS9"/>
<dbReference type="PROSITE" id="PS00108">
    <property type="entry name" value="PROTEIN_KINASE_ST"/>
    <property type="match status" value="1"/>
</dbReference>
<evidence type="ECO:0000259" key="2">
    <source>
        <dbReference type="PROSITE" id="PS50011"/>
    </source>
</evidence>
<reference evidence="4" key="1">
    <citation type="journal article" date="2019" name="Nat. Commun.">
        <title>The genome of broomcorn millet.</title>
        <authorList>
            <person name="Zou C."/>
            <person name="Miki D."/>
            <person name="Li D."/>
            <person name="Tang Q."/>
            <person name="Xiao L."/>
            <person name="Rajput S."/>
            <person name="Deng P."/>
            <person name="Jia W."/>
            <person name="Huang R."/>
            <person name="Zhang M."/>
            <person name="Sun Y."/>
            <person name="Hu J."/>
            <person name="Fu X."/>
            <person name="Schnable P.S."/>
            <person name="Li F."/>
            <person name="Zhang H."/>
            <person name="Feng B."/>
            <person name="Zhu X."/>
            <person name="Liu R."/>
            <person name="Schnable J.C."/>
            <person name="Zhu J.-K."/>
            <person name="Zhang H."/>
        </authorList>
    </citation>
    <scope>NUCLEOTIDE SEQUENCE [LARGE SCALE GENOMIC DNA]</scope>
</reference>
<dbReference type="InterPro" id="IPR011009">
    <property type="entry name" value="Kinase-like_dom_sf"/>
</dbReference>
<dbReference type="PROSITE" id="PS50011">
    <property type="entry name" value="PROTEIN_KINASE_DOM"/>
    <property type="match status" value="1"/>
</dbReference>
<dbReference type="Pfam" id="PF00069">
    <property type="entry name" value="Pkinase"/>
    <property type="match status" value="1"/>
</dbReference>
<name>A0A3L6QAS9_PANMI</name>
<dbReference type="InterPro" id="IPR008271">
    <property type="entry name" value="Ser/Thr_kinase_AS"/>
</dbReference>